<feature type="region of interest" description="Disordered" evidence="1">
    <location>
        <begin position="31"/>
        <end position="71"/>
    </location>
</feature>
<dbReference type="EMBL" id="AMZH03022223">
    <property type="protein sequence ID" value="RRT37503.1"/>
    <property type="molecule type" value="Genomic_DNA"/>
</dbReference>
<dbReference type="AlphaFoldDB" id="A0A426XDE1"/>
<evidence type="ECO:0000313" key="3">
    <source>
        <dbReference type="Proteomes" id="UP000287651"/>
    </source>
</evidence>
<reference evidence="2 3" key="1">
    <citation type="journal article" date="2014" name="Agronomy (Basel)">
        <title>A Draft Genome Sequence for Ensete ventricosum, the Drought-Tolerant Tree Against Hunger.</title>
        <authorList>
            <person name="Harrison J."/>
            <person name="Moore K.A."/>
            <person name="Paszkiewicz K."/>
            <person name="Jones T."/>
            <person name="Grant M."/>
            <person name="Ambacheew D."/>
            <person name="Muzemil S."/>
            <person name="Studholme D.J."/>
        </authorList>
    </citation>
    <scope>NUCLEOTIDE SEQUENCE [LARGE SCALE GENOMIC DNA]</scope>
</reference>
<sequence length="71" mass="7706">MAGRGWQPLMGAALQVDVPEGGCRPCGLATADRARGRLLPPRERRWPPFRAGPSGSRLSPCRGPWSRPDRG</sequence>
<evidence type="ECO:0000313" key="2">
    <source>
        <dbReference type="EMBL" id="RRT37503.1"/>
    </source>
</evidence>
<name>A0A426XDE1_ENSVE</name>
<organism evidence="2 3">
    <name type="scientific">Ensete ventricosum</name>
    <name type="common">Abyssinian banana</name>
    <name type="synonym">Musa ensete</name>
    <dbReference type="NCBI Taxonomy" id="4639"/>
    <lineage>
        <taxon>Eukaryota</taxon>
        <taxon>Viridiplantae</taxon>
        <taxon>Streptophyta</taxon>
        <taxon>Embryophyta</taxon>
        <taxon>Tracheophyta</taxon>
        <taxon>Spermatophyta</taxon>
        <taxon>Magnoliopsida</taxon>
        <taxon>Liliopsida</taxon>
        <taxon>Zingiberales</taxon>
        <taxon>Musaceae</taxon>
        <taxon>Ensete</taxon>
    </lineage>
</organism>
<comment type="caution">
    <text evidence="2">The sequence shown here is derived from an EMBL/GenBank/DDBJ whole genome shotgun (WGS) entry which is preliminary data.</text>
</comment>
<proteinExistence type="predicted"/>
<feature type="compositionally biased region" description="Basic and acidic residues" evidence="1">
    <location>
        <begin position="32"/>
        <end position="46"/>
    </location>
</feature>
<accession>A0A426XDE1</accession>
<evidence type="ECO:0000256" key="1">
    <source>
        <dbReference type="SAM" id="MobiDB-lite"/>
    </source>
</evidence>
<dbReference type="Proteomes" id="UP000287651">
    <property type="component" value="Unassembled WGS sequence"/>
</dbReference>
<gene>
    <name evidence="2" type="ORF">B296_00012239</name>
</gene>
<protein>
    <submittedName>
        <fullName evidence="2">Uncharacterized protein</fullName>
    </submittedName>
</protein>